<feature type="signal peptide" evidence="2">
    <location>
        <begin position="1"/>
        <end position="20"/>
    </location>
</feature>
<dbReference type="VEuPathDB" id="CryptoDB:Cvel_12965"/>
<dbReference type="EMBL" id="CDMZ01005807">
    <property type="protein sequence ID" value="CEM54672.1"/>
    <property type="molecule type" value="Genomic_DNA"/>
</dbReference>
<proteinExistence type="predicted"/>
<protein>
    <submittedName>
        <fullName evidence="3">Uncharacterized protein</fullName>
    </submittedName>
</protein>
<feature type="chain" id="PRO_5005192400" evidence="2">
    <location>
        <begin position="21"/>
        <end position="258"/>
    </location>
</feature>
<evidence type="ECO:0000313" key="3">
    <source>
        <dbReference type="EMBL" id="CEM54672.1"/>
    </source>
</evidence>
<sequence>MRFQVLFALGSLSFLRTSDSVTLEMEKRSSSSFIERRRQLLQMSNRENGLEAEEREGGSCSSPLTSTVPKGWGSKKRKKYELTCCPVHGGRDKWQKVKKGHACGDDYEEKTCSAYCSAPPSWNKNTKKRFDLDCCPVEGGSGKACKKVHTGDGCNPDDEGDSCTAYCKVPGKWDQATKDWHDLKCCEVFTGTGTETTKQCKKVDKGDGCDIEDSPCSLYCKTPENAWGDWKKDRWTLKCCNKKCTKVKKEGGTCDKPS</sequence>
<feature type="compositionally biased region" description="Polar residues" evidence="1">
    <location>
        <begin position="59"/>
        <end position="68"/>
    </location>
</feature>
<dbReference type="AlphaFoldDB" id="A0A0G4IBW6"/>
<feature type="region of interest" description="Disordered" evidence="1">
    <location>
        <begin position="51"/>
        <end position="72"/>
    </location>
</feature>
<gene>
    <name evidence="3" type="ORF">Cvel_12965</name>
</gene>
<evidence type="ECO:0000256" key="2">
    <source>
        <dbReference type="SAM" id="SignalP"/>
    </source>
</evidence>
<name>A0A0G4IBW6_9ALVE</name>
<accession>A0A0G4IBW6</accession>
<reference evidence="3" key="1">
    <citation type="submission" date="2014-11" db="EMBL/GenBank/DDBJ databases">
        <authorList>
            <person name="Otto D Thomas"/>
            <person name="Naeem Raeece"/>
        </authorList>
    </citation>
    <scope>NUCLEOTIDE SEQUENCE</scope>
</reference>
<evidence type="ECO:0000256" key="1">
    <source>
        <dbReference type="SAM" id="MobiDB-lite"/>
    </source>
</evidence>
<keyword evidence="2" id="KW-0732">Signal</keyword>
<organism evidence="3">
    <name type="scientific">Chromera velia CCMP2878</name>
    <dbReference type="NCBI Taxonomy" id="1169474"/>
    <lineage>
        <taxon>Eukaryota</taxon>
        <taxon>Sar</taxon>
        <taxon>Alveolata</taxon>
        <taxon>Colpodellida</taxon>
        <taxon>Chromeraceae</taxon>
        <taxon>Chromera</taxon>
    </lineage>
</organism>